<reference evidence="2" key="1">
    <citation type="submission" date="2021-04" db="EMBL/GenBank/DDBJ databases">
        <authorList>
            <person name="Vanwijnsberghe S."/>
        </authorList>
    </citation>
    <scope>NUCLEOTIDE SEQUENCE</scope>
    <source>
        <strain evidence="2">LMG 31841</strain>
    </source>
</reference>
<gene>
    <name evidence="2" type="ORF">LMG31841_00894</name>
</gene>
<name>A0A9N8RSQ7_9BURK</name>
<evidence type="ECO:0000256" key="1">
    <source>
        <dbReference type="SAM" id="MobiDB-lite"/>
    </source>
</evidence>
<keyword evidence="3" id="KW-1185">Reference proteome</keyword>
<protein>
    <submittedName>
        <fullName evidence="2">Uncharacterized protein</fullName>
    </submittedName>
</protein>
<comment type="caution">
    <text evidence="2">The sequence shown here is derived from an EMBL/GenBank/DDBJ whole genome shotgun (WGS) entry which is preliminary data.</text>
</comment>
<evidence type="ECO:0000313" key="2">
    <source>
        <dbReference type="EMBL" id="CAG4889785.1"/>
    </source>
</evidence>
<dbReference type="AlphaFoldDB" id="A0A9N8RSQ7"/>
<dbReference type="Proteomes" id="UP000789704">
    <property type="component" value="Unassembled WGS sequence"/>
</dbReference>
<proteinExistence type="predicted"/>
<feature type="region of interest" description="Disordered" evidence="1">
    <location>
        <begin position="14"/>
        <end position="42"/>
    </location>
</feature>
<dbReference type="EMBL" id="CAJQZC010000002">
    <property type="protein sequence ID" value="CAG4889785.1"/>
    <property type="molecule type" value="Genomic_DNA"/>
</dbReference>
<feature type="compositionally biased region" description="Basic residues" evidence="1">
    <location>
        <begin position="14"/>
        <end position="29"/>
    </location>
</feature>
<accession>A0A9N8RSQ7</accession>
<evidence type="ECO:0000313" key="3">
    <source>
        <dbReference type="Proteomes" id="UP000789704"/>
    </source>
</evidence>
<organism evidence="2 3">
    <name type="scientific">Paraburkholderia saeva</name>
    <dbReference type="NCBI Taxonomy" id="2777537"/>
    <lineage>
        <taxon>Bacteria</taxon>
        <taxon>Pseudomonadati</taxon>
        <taxon>Pseudomonadota</taxon>
        <taxon>Betaproteobacteria</taxon>
        <taxon>Burkholderiales</taxon>
        <taxon>Burkholderiaceae</taxon>
        <taxon>Paraburkholderia</taxon>
    </lineage>
</organism>
<sequence>MNLTKRLKLLQKNRKMGKKSRLKREKRISHAQSAPPTGFSGSAEIDELMQPAEPERAASLIRSLLDQYPHAVDEDLVKYLTKLARTIHLGEMVNVIAEREIFRAGKPQKESSAFGDFLAMQCVSRLIDSHFDHAASYPPALVSVFEWGIAGLHKYALNQARQLARVAMTVANWCLAEGHTNVTIVESPLGGTVPAQVLAKVLEADGIAVTLMEFLAPRLERHSKKYSIRRAVESFAESVKSGNSPVLYPDEMISGSRFLNLHRALHRKLGDRLIPIALEVHSWNTTTRDTAKKTALVVAELRKKTSASASPLVHFRFPPSQRITIDSGPPVIPNSPFYWGEVDTLAGKRKVNLVFDLINELRAISEAFRDPQSETILTLHRLWSRDTNGRIISGALPHLQSLLPRMASRVNWSTIEDSARAAFASEYVGNRPVITENHAMERMRWLKREIARELDPERFDNGKPGEAHVFANALHDLLNRGAHGRRLPRPKNRDYCEYTLDYAMPLSAINAKLVSLVIEEVTTLRGQASMTVQMSESTIASPQP</sequence>